<dbReference type="OrthoDB" id="3180470at2"/>
<keyword evidence="1" id="KW-0328">Glycosyltransferase</keyword>
<dbReference type="GO" id="GO:1901137">
    <property type="term" value="P:carbohydrate derivative biosynthetic process"/>
    <property type="evidence" value="ECO:0007669"/>
    <property type="project" value="UniProtKB-ARBA"/>
</dbReference>
<dbReference type="Gene3D" id="3.40.50.2000">
    <property type="entry name" value="Glycogen Phosphorylase B"/>
    <property type="match status" value="2"/>
</dbReference>
<name>A0A5C4QN18_9ACTN</name>
<dbReference type="InterPro" id="IPR050194">
    <property type="entry name" value="Glycosyltransferase_grp1"/>
</dbReference>
<dbReference type="GO" id="GO:0016758">
    <property type="term" value="F:hexosyltransferase activity"/>
    <property type="evidence" value="ECO:0007669"/>
    <property type="project" value="TreeGrafter"/>
</dbReference>
<dbReference type="InterPro" id="IPR028098">
    <property type="entry name" value="Glyco_trans_4-like_N"/>
</dbReference>
<dbReference type="RefSeq" id="WP_139585453.1">
    <property type="nucleotide sequence ID" value="NZ_VDFY01000168.1"/>
</dbReference>
<dbReference type="InterPro" id="IPR001296">
    <property type="entry name" value="Glyco_trans_1"/>
</dbReference>
<organism evidence="5 6">
    <name type="scientific">Micromonospora orduensis</name>
    <dbReference type="NCBI Taxonomy" id="1420891"/>
    <lineage>
        <taxon>Bacteria</taxon>
        <taxon>Bacillati</taxon>
        <taxon>Actinomycetota</taxon>
        <taxon>Actinomycetes</taxon>
        <taxon>Micromonosporales</taxon>
        <taxon>Micromonosporaceae</taxon>
        <taxon>Micromonospora</taxon>
    </lineage>
</organism>
<evidence type="ECO:0000259" key="3">
    <source>
        <dbReference type="Pfam" id="PF00534"/>
    </source>
</evidence>
<gene>
    <name evidence="5" type="ORF">FHG89_17485</name>
</gene>
<proteinExistence type="predicted"/>
<dbReference type="PANTHER" id="PTHR45947:SF3">
    <property type="entry name" value="SULFOQUINOVOSYL TRANSFERASE SQD2"/>
    <property type="match status" value="1"/>
</dbReference>
<dbReference type="AlphaFoldDB" id="A0A5C4QN18"/>
<protein>
    <submittedName>
        <fullName evidence="5">Glycosyltransferase family 4 protein</fullName>
    </submittedName>
</protein>
<evidence type="ECO:0000256" key="2">
    <source>
        <dbReference type="ARBA" id="ARBA00022679"/>
    </source>
</evidence>
<dbReference type="CDD" id="cd03794">
    <property type="entry name" value="GT4_WbuB-like"/>
    <property type="match status" value="1"/>
</dbReference>
<evidence type="ECO:0000313" key="6">
    <source>
        <dbReference type="Proteomes" id="UP000306145"/>
    </source>
</evidence>
<reference evidence="5 6" key="1">
    <citation type="submission" date="2019-06" db="EMBL/GenBank/DDBJ databases">
        <title>Micromonospora ordensis sp. nov., isolated from deep marine sediment.</title>
        <authorList>
            <person name="Veyisoglu A."/>
            <person name="Carro L."/>
            <person name="Klenk H.-P."/>
            <person name="Sahin N."/>
        </authorList>
    </citation>
    <scope>NUCLEOTIDE SEQUENCE [LARGE SCALE GENOMIC DNA]</scope>
    <source>
        <strain evidence="5 6">S2509</strain>
    </source>
</reference>
<evidence type="ECO:0000259" key="4">
    <source>
        <dbReference type="Pfam" id="PF13579"/>
    </source>
</evidence>
<evidence type="ECO:0000313" key="5">
    <source>
        <dbReference type="EMBL" id="TNH27619.1"/>
    </source>
</evidence>
<feature type="domain" description="Glycosyltransferase subfamily 4-like N-terminal" evidence="4">
    <location>
        <begin position="20"/>
        <end position="202"/>
    </location>
</feature>
<dbReference type="SUPFAM" id="SSF53756">
    <property type="entry name" value="UDP-Glycosyltransferase/glycogen phosphorylase"/>
    <property type="match status" value="1"/>
</dbReference>
<feature type="domain" description="Glycosyl transferase family 1" evidence="3">
    <location>
        <begin position="225"/>
        <end position="383"/>
    </location>
</feature>
<dbReference type="Proteomes" id="UP000306145">
    <property type="component" value="Unassembled WGS sequence"/>
</dbReference>
<dbReference type="Pfam" id="PF00534">
    <property type="entry name" value="Glycos_transf_1"/>
    <property type="match status" value="1"/>
</dbReference>
<dbReference type="PANTHER" id="PTHR45947">
    <property type="entry name" value="SULFOQUINOVOSYL TRANSFERASE SQD2"/>
    <property type="match status" value="1"/>
</dbReference>
<dbReference type="Pfam" id="PF13579">
    <property type="entry name" value="Glyco_trans_4_4"/>
    <property type="match status" value="1"/>
</dbReference>
<sequence length="411" mass="44354">MRIGLISQWYPPESTFVPGQLATELARRGHEVRVLTTFPSLPLGRTYPGWRQRWNHRSSDDGVVVRRVPAYPSHDRSGLRRAVSYLSFAATSTLAAPRHLRGVDALYVYHPPPTSYAAAGLLRLLRGVPAVLHVQDLWPESVTASGMAPTGLAGRVLDRALTTGMRRIYHSCAGIAVIAPAMAEQVVERGVDPGSVRTVFNWTDEALFRPVPCTDAARAAIGHRGRTTVMFAGNLGLLQGVDVAIRAAAATPDAVDLVFVGTGLGAEQARKLADDLGATNVRFLGRRPAAEMAELYAAAEYQLVMLRDLPWLRGTVPSKLQAALACGVPVLMSADGDAARLVEAGGAGLVCPPDDWRTLADQFVAAARMPVEQRLAMGRRGRQLYQDRMSMRVGVDQIEDLLNKAAARGRG</sequence>
<accession>A0A5C4QN18</accession>
<keyword evidence="2 5" id="KW-0808">Transferase</keyword>
<keyword evidence="6" id="KW-1185">Reference proteome</keyword>
<evidence type="ECO:0000256" key="1">
    <source>
        <dbReference type="ARBA" id="ARBA00022676"/>
    </source>
</evidence>
<comment type="caution">
    <text evidence="5">The sequence shown here is derived from an EMBL/GenBank/DDBJ whole genome shotgun (WGS) entry which is preliminary data.</text>
</comment>
<dbReference type="EMBL" id="VDFY01000168">
    <property type="protein sequence ID" value="TNH27619.1"/>
    <property type="molecule type" value="Genomic_DNA"/>
</dbReference>